<protein>
    <submittedName>
        <fullName evidence="2">Uncharacterized protein</fullName>
    </submittedName>
</protein>
<name>A0A9Q1J0Q8_SYNKA</name>
<comment type="caution">
    <text evidence="2">The sequence shown here is derived from an EMBL/GenBank/DDBJ whole genome shotgun (WGS) entry which is preliminary data.</text>
</comment>
<evidence type="ECO:0000313" key="3">
    <source>
        <dbReference type="Proteomes" id="UP001152622"/>
    </source>
</evidence>
<reference evidence="2" key="1">
    <citation type="journal article" date="2023" name="Science">
        <title>Genome structures resolve the early diversification of teleost fishes.</title>
        <authorList>
            <person name="Parey E."/>
            <person name="Louis A."/>
            <person name="Montfort J."/>
            <person name="Bouchez O."/>
            <person name="Roques C."/>
            <person name="Iampietro C."/>
            <person name="Lluch J."/>
            <person name="Castinel A."/>
            <person name="Donnadieu C."/>
            <person name="Desvignes T."/>
            <person name="Floi Bucao C."/>
            <person name="Jouanno E."/>
            <person name="Wen M."/>
            <person name="Mejri S."/>
            <person name="Dirks R."/>
            <person name="Jansen H."/>
            <person name="Henkel C."/>
            <person name="Chen W.J."/>
            <person name="Zahm M."/>
            <person name="Cabau C."/>
            <person name="Klopp C."/>
            <person name="Thompson A.W."/>
            <person name="Robinson-Rechavi M."/>
            <person name="Braasch I."/>
            <person name="Lecointre G."/>
            <person name="Bobe J."/>
            <person name="Postlethwait J.H."/>
            <person name="Berthelot C."/>
            <person name="Roest Crollius H."/>
            <person name="Guiguen Y."/>
        </authorList>
    </citation>
    <scope>NUCLEOTIDE SEQUENCE</scope>
    <source>
        <strain evidence="2">WJC10195</strain>
    </source>
</reference>
<keyword evidence="3" id="KW-1185">Reference proteome</keyword>
<proteinExistence type="predicted"/>
<sequence>MQSRPRERAGERAGPIRLLPPPHPLKTGTPVQRRVRLNGALITPPPPPPPTTTPPPLPLAFMPGSTPAPYLSDFTRLGAAVAVLTDRCHFQSQPPHIVFSPAQHSGPTFLPVQLFF</sequence>
<gene>
    <name evidence="2" type="ORF">SKAU_G00180860</name>
</gene>
<dbReference type="EMBL" id="JAINUF010000005">
    <property type="protein sequence ID" value="KAJ8361561.1"/>
    <property type="molecule type" value="Genomic_DNA"/>
</dbReference>
<evidence type="ECO:0000256" key="1">
    <source>
        <dbReference type="SAM" id="MobiDB-lite"/>
    </source>
</evidence>
<evidence type="ECO:0000313" key="2">
    <source>
        <dbReference type="EMBL" id="KAJ8361561.1"/>
    </source>
</evidence>
<organism evidence="2 3">
    <name type="scientific">Synaphobranchus kaupii</name>
    <name type="common">Kaup's arrowtooth eel</name>
    <dbReference type="NCBI Taxonomy" id="118154"/>
    <lineage>
        <taxon>Eukaryota</taxon>
        <taxon>Metazoa</taxon>
        <taxon>Chordata</taxon>
        <taxon>Craniata</taxon>
        <taxon>Vertebrata</taxon>
        <taxon>Euteleostomi</taxon>
        <taxon>Actinopterygii</taxon>
        <taxon>Neopterygii</taxon>
        <taxon>Teleostei</taxon>
        <taxon>Anguilliformes</taxon>
        <taxon>Synaphobranchidae</taxon>
        <taxon>Synaphobranchus</taxon>
    </lineage>
</organism>
<feature type="region of interest" description="Disordered" evidence="1">
    <location>
        <begin position="1"/>
        <end position="29"/>
    </location>
</feature>
<feature type="compositionally biased region" description="Basic and acidic residues" evidence="1">
    <location>
        <begin position="1"/>
        <end position="11"/>
    </location>
</feature>
<dbReference type="Proteomes" id="UP001152622">
    <property type="component" value="Chromosome 5"/>
</dbReference>
<dbReference type="AlphaFoldDB" id="A0A9Q1J0Q8"/>
<accession>A0A9Q1J0Q8</accession>